<organism evidence="1">
    <name type="scientific">bioreactor metagenome</name>
    <dbReference type="NCBI Taxonomy" id="1076179"/>
    <lineage>
        <taxon>unclassified sequences</taxon>
        <taxon>metagenomes</taxon>
        <taxon>ecological metagenomes</taxon>
    </lineage>
</organism>
<sequence>MAIGPIIHKEATQLELCNYPPIICVSGKIASGKTYISKAIAERTIGTRHSTSDYLRYVLSITGIMNPSRKQLQQQGESEIKKGWSLFASSFLNYLSFSSVENITIIDGVRHLEFFHAIKALVYPQKCLLIYLDIPDNIIQQRLCERDEGKIVYDHIAEGNLQELKNSADYISNGDIDEIEEYIKKLSLIYSPSLS</sequence>
<dbReference type="Gene3D" id="3.40.50.300">
    <property type="entry name" value="P-loop containing nucleotide triphosphate hydrolases"/>
    <property type="match status" value="1"/>
</dbReference>
<reference evidence="1" key="1">
    <citation type="submission" date="2019-08" db="EMBL/GenBank/DDBJ databases">
        <authorList>
            <person name="Kucharzyk K."/>
            <person name="Murdoch R.W."/>
            <person name="Higgins S."/>
            <person name="Loffler F."/>
        </authorList>
    </citation>
    <scope>NUCLEOTIDE SEQUENCE</scope>
</reference>
<dbReference type="AlphaFoldDB" id="A0A645DNX0"/>
<accession>A0A645DNX0</accession>
<evidence type="ECO:0000313" key="1">
    <source>
        <dbReference type="EMBL" id="MPM90971.1"/>
    </source>
</evidence>
<proteinExistence type="predicted"/>
<dbReference type="EMBL" id="VSSQ01038098">
    <property type="protein sequence ID" value="MPM90971.1"/>
    <property type="molecule type" value="Genomic_DNA"/>
</dbReference>
<dbReference type="SUPFAM" id="SSF52540">
    <property type="entry name" value="P-loop containing nucleoside triphosphate hydrolases"/>
    <property type="match status" value="1"/>
</dbReference>
<dbReference type="Pfam" id="PF13238">
    <property type="entry name" value="AAA_18"/>
    <property type="match status" value="1"/>
</dbReference>
<gene>
    <name evidence="1" type="ORF">SDC9_138095</name>
</gene>
<name>A0A645DNX0_9ZZZZ</name>
<protein>
    <submittedName>
        <fullName evidence="1">Uncharacterized protein</fullName>
    </submittedName>
</protein>
<comment type="caution">
    <text evidence="1">The sequence shown here is derived from an EMBL/GenBank/DDBJ whole genome shotgun (WGS) entry which is preliminary data.</text>
</comment>
<dbReference type="InterPro" id="IPR027417">
    <property type="entry name" value="P-loop_NTPase"/>
</dbReference>